<dbReference type="Pfam" id="PF01447">
    <property type="entry name" value="Peptidase_M4"/>
    <property type="match status" value="1"/>
</dbReference>
<dbReference type="AlphaFoldDB" id="A0A9Y2MQT0"/>
<dbReference type="InterPro" id="IPR001570">
    <property type="entry name" value="Peptidase_M4_C_domain"/>
</dbReference>
<protein>
    <recommendedName>
        <fullName evidence="9">Neutral metalloproteinase</fullName>
        <ecNumber evidence="9">3.4.24.-</ecNumber>
    </recommendedName>
</protein>
<evidence type="ECO:0000256" key="2">
    <source>
        <dbReference type="ARBA" id="ARBA00022670"/>
    </source>
</evidence>
<accession>A0A9Y2MQT0</accession>
<dbReference type="Gene3D" id="1.10.390.10">
    <property type="entry name" value="Neutral Protease Domain 2"/>
    <property type="match status" value="1"/>
</dbReference>
<sequence>MSSKRLAVLATAVTASSILVAAGGAASASPQQTQVSTDSLGRVIAVQPAAPIAARGLAGNAAAAAQSHTADLARQFGLAVGDLTLTSVQSLPGGSVARLQQNVGGVPVYGAQIVQDLDGSGALMAALGKTTQRTQGSFPADAKGAQDRAAEAAHAAVAQKDAGVLKTGAETAYWYDASLGGDGASATAVPTYFVPVNGVDPEDKWTVVVGADTGNVLQVWGESEAATNRVVCDAKRKVVDLDIATLADLRCGVGTAFGVTRGEGQAAVATADVNSVYDFFGKAQDFYSQFASYDLTANIGADYHDGKGKALRGTVRMCEVETESDGRRHTQCPWANAFWEGEQMAFGEGVTTMDITGHELTHGVTQHTSQLGNGYAGALNEGMSDVMGQFIAIKSGDANVQGENRWLMGAGSSIGQVRDMKNPPNSGEGPSPDRVNGQFWVGANGDPHIDAGVVDKTDYLITDGDTFNGQTVRGIGEDKAIALWWKVENLLRPTSTFKDLGTALNSACTTNARTGVAGTTTADCTQVANAVKATQLNLAP</sequence>
<feature type="active site" description="Proton donor" evidence="8">
    <location>
        <position position="448"/>
    </location>
</feature>
<evidence type="ECO:0000256" key="8">
    <source>
        <dbReference type="PIRSR" id="PIRSR623612-1"/>
    </source>
</evidence>
<keyword evidence="7 9" id="KW-0482">Metalloprotease</keyword>
<evidence type="ECO:0000313" key="15">
    <source>
        <dbReference type="Proteomes" id="UP001236014"/>
    </source>
</evidence>
<comment type="cofactor">
    <cofactor evidence="9">
        <name>Zn(2+)</name>
        <dbReference type="ChEBI" id="CHEBI:29105"/>
    </cofactor>
</comment>
<evidence type="ECO:0000256" key="4">
    <source>
        <dbReference type="ARBA" id="ARBA00022729"/>
    </source>
</evidence>
<feature type="region of interest" description="Disordered" evidence="10">
    <location>
        <begin position="414"/>
        <end position="433"/>
    </location>
</feature>
<proteinExistence type="inferred from homology"/>
<keyword evidence="6 9" id="KW-0862">Zinc</keyword>
<keyword evidence="15" id="KW-1185">Reference proteome</keyword>
<evidence type="ECO:0000256" key="3">
    <source>
        <dbReference type="ARBA" id="ARBA00022723"/>
    </source>
</evidence>
<dbReference type="Pfam" id="PF07504">
    <property type="entry name" value="FTP"/>
    <property type="match status" value="1"/>
</dbReference>
<name>A0A9Y2MQT0_9PSEU</name>
<dbReference type="GO" id="GO:0006508">
    <property type="term" value="P:proteolysis"/>
    <property type="evidence" value="ECO:0007669"/>
    <property type="project" value="UniProtKB-KW"/>
</dbReference>
<dbReference type="PANTHER" id="PTHR33794">
    <property type="entry name" value="BACILLOLYSIN"/>
    <property type="match status" value="1"/>
</dbReference>
<evidence type="ECO:0000259" key="12">
    <source>
        <dbReference type="Pfam" id="PF02868"/>
    </source>
</evidence>
<feature type="domain" description="Peptidase M4" evidence="11">
    <location>
        <begin position="328"/>
        <end position="366"/>
    </location>
</feature>
<feature type="domain" description="FTP" evidence="13">
    <location>
        <begin position="82"/>
        <end position="124"/>
    </location>
</feature>
<evidence type="ECO:0000256" key="6">
    <source>
        <dbReference type="ARBA" id="ARBA00022833"/>
    </source>
</evidence>
<organism evidence="14 15">
    <name type="scientific">Amycolatopsis carbonis</name>
    <dbReference type="NCBI Taxonomy" id="715471"/>
    <lineage>
        <taxon>Bacteria</taxon>
        <taxon>Bacillati</taxon>
        <taxon>Actinomycetota</taxon>
        <taxon>Actinomycetes</taxon>
        <taxon>Pseudonocardiales</taxon>
        <taxon>Pseudonocardiaceae</taxon>
        <taxon>Amycolatopsis</taxon>
    </lineage>
</organism>
<evidence type="ECO:0000256" key="9">
    <source>
        <dbReference type="RuleBase" id="RU366073"/>
    </source>
</evidence>
<evidence type="ECO:0000313" key="14">
    <source>
        <dbReference type="EMBL" id="WIX77635.1"/>
    </source>
</evidence>
<dbReference type="GO" id="GO:0004222">
    <property type="term" value="F:metalloendopeptidase activity"/>
    <property type="evidence" value="ECO:0007669"/>
    <property type="project" value="UniProtKB-UniRule"/>
</dbReference>
<evidence type="ECO:0000256" key="7">
    <source>
        <dbReference type="ARBA" id="ARBA00023049"/>
    </source>
</evidence>
<dbReference type="SUPFAM" id="SSF55486">
    <property type="entry name" value="Metalloproteases ('zincins'), catalytic domain"/>
    <property type="match status" value="1"/>
</dbReference>
<dbReference type="GO" id="GO:0005576">
    <property type="term" value="C:extracellular region"/>
    <property type="evidence" value="ECO:0007669"/>
    <property type="project" value="UniProtKB-SubCell"/>
</dbReference>
<dbReference type="KEGG" id="acab:QRX50_40550"/>
<evidence type="ECO:0000259" key="11">
    <source>
        <dbReference type="Pfam" id="PF01447"/>
    </source>
</evidence>
<comment type="function">
    <text evidence="9">Extracellular zinc metalloprotease.</text>
</comment>
<dbReference type="RefSeq" id="WP_285968375.1">
    <property type="nucleotide sequence ID" value="NZ_CP127294.1"/>
</dbReference>
<dbReference type="InterPro" id="IPR050728">
    <property type="entry name" value="Zinc_Metalloprotease_M4"/>
</dbReference>
<feature type="signal peptide" evidence="9">
    <location>
        <begin position="1"/>
        <end position="21"/>
    </location>
</feature>
<evidence type="ECO:0000259" key="13">
    <source>
        <dbReference type="Pfam" id="PF07504"/>
    </source>
</evidence>
<dbReference type="PRINTS" id="PR00730">
    <property type="entry name" value="THERMOLYSIN"/>
</dbReference>
<dbReference type="Proteomes" id="UP001236014">
    <property type="component" value="Chromosome"/>
</dbReference>
<dbReference type="Pfam" id="PF02868">
    <property type="entry name" value="Peptidase_M4_C"/>
    <property type="match status" value="1"/>
</dbReference>
<keyword evidence="2 9" id="KW-0645">Protease</keyword>
<feature type="domain" description="Peptidase M4 C-terminal" evidence="12">
    <location>
        <begin position="375"/>
        <end position="532"/>
    </location>
</feature>
<dbReference type="GO" id="GO:0046872">
    <property type="term" value="F:metal ion binding"/>
    <property type="evidence" value="ECO:0007669"/>
    <property type="project" value="UniProtKB-UniRule"/>
</dbReference>
<dbReference type="InterPro" id="IPR027268">
    <property type="entry name" value="Peptidase_M4/M1_CTD_sf"/>
</dbReference>
<feature type="chain" id="PRO_5041020964" description="Neutral metalloproteinase" evidence="9">
    <location>
        <begin position="22"/>
        <end position="540"/>
    </location>
</feature>
<keyword evidence="5 9" id="KW-0378">Hydrolase</keyword>
<comment type="subcellular location">
    <subcellularLocation>
        <location evidence="9">Secreted</location>
    </subcellularLocation>
</comment>
<evidence type="ECO:0000256" key="10">
    <source>
        <dbReference type="SAM" id="MobiDB-lite"/>
    </source>
</evidence>
<dbReference type="InterPro" id="IPR023612">
    <property type="entry name" value="Peptidase_M4"/>
</dbReference>
<dbReference type="PANTHER" id="PTHR33794:SF1">
    <property type="entry name" value="BACILLOLYSIN"/>
    <property type="match status" value="1"/>
</dbReference>
<dbReference type="InterPro" id="IPR011096">
    <property type="entry name" value="FTP_domain"/>
</dbReference>
<dbReference type="EC" id="3.4.24.-" evidence="9"/>
<evidence type="ECO:0000256" key="5">
    <source>
        <dbReference type="ARBA" id="ARBA00022801"/>
    </source>
</evidence>
<keyword evidence="4 9" id="KW-0732">Signal</keyword>
<dbReference type="InterPro" id="IPR013856">
    <property type="entry name" value="Peptidase_M4_domain"/>
</dbReference>
<feature type="active site" evidence="8">
    <location>
        <position position="359"/>
    </location>
</feature>
<keyword evidence="3" id="KW-0479">Metal-binding</keyword>
<comment type="similarity">
    <text evidence="1 9">Belongs to the peptidase M4 family.</text>
</comment>
<evidence type="ECO:0000256" key="1">
    <source>
        <dbReference type="ARBA" id="ARBA00009388"/>
    </source>
</evidence>
<dbReference type="Gene3D" id="3.10.170.10">
    <property type="match status" value="1"/>
</dbReference>
<keyword evidence="9" id="KW-0964">Secreted</keyword>
<dbReference type="EMBL" id="CP127294">
    <property type="protein sequence ID" value="WIX77635.1"/>
    <property type="molecule type" value="Genomic_DNA"/>
</dbReference>
<gene>
    <name evidence="14" type="ORF">QRX50_40550</name>
</gene>
<reference evidence="14 15" key="1">
    <citation type="submission" date="2023-06" db="EMBL/GenBank/DDBJ databases">
        <authorList>
            <person name="Oyuntsetseg B."/>
            <person name="Kim S.B."/>
        </authorList>
    </citation>
    <scope>NUCLEOTIDE SEQUENCE [LARGE SCALE GENOMIC DNA]</scope>
    <source>
        <strain evidence="14 15">2-15</strain>
    </source>
</reference>